<feature type="compositionally biased region" description="Basic and acidic residues" evidence="1">
    <location>
        <begin position="232"/>
        <end position="244"/>
    </location>
</feature>
<dbReference type="AlphaFoldDB" id="A0A5B0PM00"/>
<evidence type="ECO:0000313" key="3">
    <source>
        <dbReference type="Proteomes" id="UP000324748"/>
    </source>
</evidence>
<feature type="compositionally biased region" description="Basic and acidic residues" evidence="1">
    <location>
        <begin position="107"/>
        <end position="126"/>
    </location>
</feature>
<evidence type="ECO:0008006" key="4">
    <source>
        <dbReference type="Google" id="ProtNLM"/>
    </source>
</evidence>
<name>A0A5B0PM00_PUCGR</name>
<dbReference type="PANTHER" id="PTHR15410">
    <property type="entry name" value="HIRA-INTERACTING PROTEIN 3"/>
    <property type="match status" value="1"/>
</dbReference>
<evidence type="ECO:0000313" key="2">
    <source>
        <dbReference type="EMBL" id="KAA1101578.1"/>
    </source>
</evidence>
<dbReference type="OrthoDB" id="552755at2759"/>
<sequence length="393" mass="43946">MSVTEDQIVKDVQKVCTQAVELGKHLDLTVRGVIQQLIDEMKHDEEFVNSKPIKRLIKTTAAECLQPVTQPEPDPTDEKQAETKDSADQPEETTTQKDLVDQPEETTTQKDSVDQPKEPKEDKKDSLALPDQSSAPPSRPPSKKRARTSSKGVFKSAEMVDSDGNSIHEDEESTVKPASKPKVKRERKSKGTKKDDSEQESKKTLDKEQKSEDDEKPTSSTPAPKSGKGKRRESAPVDKDEERIKKLKSFVVACGVRKQWKKEFQDLTTNKQQIQRLTKILEDLGMTGRLSMVKAKEIKARRDLEAEVSELVATRETESSDDGDGDEEAEGEQDQKAGDGDEKKSSVKKRRKNRAVNASSGDESSDAPNKPRVRPHLFPLLSSFNLVQCTHFK</sequence>
<keyword evidence="3" id="KW-1185">Reference proteome</keyword>
<proteinExistence type="predicted"/>
<dbReference type="InterPro" id="IPR037647">
    <property type="entry name" value="HIRIP3"/>
</dbReference>
<evidence type="ECO:0000256" key="1">
    <source>
        <dbReference type="SAM" id="MobiDB-lite"/>
    </source>
</evidence>
<feature type="compositionally biased region" description="Basic residues" evidence="1">
    <location>
        <begin position="179"/>
        <end position="191"/>
    </location>
</feature>
<feature type="compositionally biased region" description="Basic and acidic residues" evidence="1">
    <location>
        <begin position="192"/>
        <end position="210"/>
    </location>
</feature>
<dbReference type="EMBL" id="VSWC01000053">
    <property type="protein sequence ID" value="KAA1101578.1"/>
    <property type="molecule type" value="Genomic_DNA"/>
</dbReference>
<comment type="caution">
    <text evidence="2">The sequence shown here is derived from an EMBL/GenBank/DDBJ whole genome shotgun (WGS) entry which is preliminary data.</text>
</comment>
<gene>
    <name evidence="2" type="ORF">PGT21_024776</name>
</gene>
<accession>A0A5B0PM00</accession>
<reference evidence="2 3" key="1">
    <citation type="submission" date="2019-05" db="EMBL/GenBank/DDBJ databases">
        <title>Emergence of the Ug99 lineage of the wheat stem rust pathogen through somatic hybridization.</title>
        <authorList>
            <person name="Li F."/>
            <person name="Upadhyaya N.M."/>
            <person name="Sperschneider J."/>
            <person name="Matny O."/>
            <person name="Nguyen-Phuc H."/>
            <person name="Mago R."/>
            <person name="Raley C."/>
            <person name="Miller M.E."/>
            <person name="Silverstein K.A.T."/>
            <person name="Henningsen E."/>
            <person name="Hirsch C.D."/>
            <person name="Visser B."/>
            <person name="Pretorius Z.A."/>
            <person name="Steffenson B.J."/>
            <person name="Schwessinger B."/>
            <person name="Dodds P.N."/>
            <person name="Figueroa M."/>
        </authorList>
    </citation>
    <scope>NUCLEOTIDE SEQUENCE [LARGE SCALE GENOMIC DNA]</scope>
    <source>
        <strain evidence="2">21-0</strain>
    </source>
</reference>
<feature type="region of interest" description="Disordered" evidence="1">
    <location>
        <begin position="299"/>
        <end position="375"/>
    </location>
</feature>
<dbReference type="Proteomes" id="UP000324748">
    <property type="component" value="Unassembled WGS sequence"/>
</dbReference>
<dbReference type="PANTHER" id="PTHR15410:SF2">
    <property type="entry name" value="HIRA-INTERACTING PROTEIN 3"/>
    <property type="match status" value="1"/>
</dbReference>
<feature type="compositionally biased region" description="Acidic residues" evidence="1">
    <location>
        <begin position="319"/>
        <end position="332"/>
    </location>
</feature>
<feature type="region of interest" description="Disordered" evidence="1">
    <location>
        <begin position="62"/>
        <end position="244"/>
    </location>
</feature>
<feature type="compositionally biased region" description="Basic and acidic residues" evidence="1">
    <location>
        <begin position="76"/>
        <end position="87"/>
    </location>
</feature>
<dbReference type="GO" id="GO:0005634">
    <property type="term" value="C:nucleus"/>
    <property type="evidence" value="ECO:0007669"/>
    <property type="project" value="TreeGrafter"/>
</dbReference>
<protein>
    <recommendedName>
        <fullName evidence="4">DEK C-terminal domain-containing protein</fullName>
    </recommendedName>
</protein>
<organism evidence="2 3">
    <name type="scientific">Puccinia graminis f. sp. tritici</name>
    <dbReference type="NCBI Taxonomy" id="56615"/>
    <lineage>
        <taxon>Eukaryota</taxon>
        <taxon>Fungi</taxon>
        <taxon>Dikarya</taxon>
        <taxon>Basidiomycota</taxon>
        <taxon>Pucciniomycotina</taxon>
        <taxon>Pucciniomycetes</taxon>
        <taxon>Pucciniales</taxon>
        <taxon>Pucciniaceae</taxon>
        <taxon>Puccinia</taxon>
    </lineage>
</organism>
<feature type="compositionally biased region" description="Basic and acidic residues" evidence="1">
    <location>
        <begin position="333"/>
        <end position="345"/>
    </location>
</feature>